<evidence type="ECO:0000259" key="9">
    <source>
        <dbReference type="Pfam" id="PF00060"/>
    </source>
</evidence>
<keyword evidence="6" id="KW-0472">Membrane</keyword>
<dbReference type="GO" id="GO:0005886">
    <property type="term" value="C:plasma membrane"/>
    <property type="evidence" value="ECO:0007669"/>
    <property type="project" value="UniProtKB-SubCell"/>
</dbReference>
<dbReference type="Proteomes" id="UP000000305">
    <property type="component" value="Unassembled WGS sequence"/>
</dbReference>
<dbReference type="InterPro" id="IPR052192">
    <property type="entry name" value="Insect_Ionotropic_Sensory_Rcpt"/>
</dbReference>
<reference evidence="10 11" key="1">
    <citation type="journal article" date="2011" name="Science">
        <title>The ecoresponsive genome of Daphnia pulex.</title>
        <authorList>
            <person name="Colbourne J.K."/>
            <person name="Pfrender M.E."/>
            <person name="Gilbert D."/>
            <person name="Thomas W.K."/>
            <person name="Tucker A."/>
            <person name="Oakley T.H."/>
            <person name="Tokishita S."/>
            <person name="Aerts A."/>
            <person name="Arnold G.J."/>
            <person name="Basu M.K."/>
            <person name="Bauer D.J."/>
            <person name="Caceres C.E."/>
            <person name="Carmel L."/>
            <person name="Casola C."/>
            <person name="Choi J.H."/>
            <person name="Detter J.C."/>
            <person name="Dong Q."/>
            <person name="Dusheyko S."/>
            <person name="Eads B.D."/>
            <person name="Frohlich T."/>
            <person name="Geiler-Samerotte K.A."/>
            <person name="Gerlach D."/>
            <person name="Hatcher P."/>
            <person name="Jogdeo S."/>
            <person name="Krijgsveld J."/>
            <person name="Kriventseva E.V."/>
            <person name="Kultz D."/>
            <person name="Laforsch C."/>
            <person name="Lindquist E."/>
            <person name="Lopez J."/>
            <person name="Manak J.R."/>
            <person name="Muller J."/>
            <person name="Pangilinan J."/>
            <person name="Patwardhan R.P."/>
            <person name="Pitluck S."/>
            <person name="Pritham E.J."/>
            <person name="Rechtsteiner A."/>
            <person name="Rho M."/>
            <person name="Rogozin I.B."/>
            <person name="Sakarya O."/>
            <person name="Salamov A."/>
            <person name="Schaack S."/>
            <person name="Shapiro H."/>
            <person name="Shiga Y."/>
            <person name="Skalitzky C."/>
            <person name="Smith Z."/>
            <person name="Souvorov A."/>
            <person name="Sung W."/>
            <person name="Tang Z."/>
            <person name="Tsuchiya D."/>
            <person name="Tu H."/>
            <person name="Vos H."/>
            <person name="Wang M."/>
            <person name="Wolf Y.I."/>
            <person name="Yamagata H."/>
            <person name="Yamada T."/>
            <person name="Ye Y."/>
            <person name="Shaw J.R."/>
            <person name="Andrews J."/>
            <person name="Crease T.J."/>
            <person name="Tang H."/>
            <person name="Lucas S.M."/>
            <person name="Robertson H.M."/>
            <person name="Bork P."/>
            <person name="Koonin E.V."/>
            <person name="Zdobnov E.M."/>
            <person name="Grigoriev I.V."/>
            <person name="Lynch M."/>
            <person name="Boore J.L."/>
        </authorList>
    </citation>
    <scope>NUCLEOTIDE SEQUENCE [LARGE SCALE GENOMIC DNA]</scope>
</reference>
<sequence length="119" mass="13550">MKGFYIPHNLRLHIRIPIALWCLVAVVICNAYSGTLTSFLTVTKMKPIINSLEELASSDHYKLTAEYNSAFNDKFLKAKSGYLKVLGDSLRQNPHLLFRDYNEAIDNVLNKDAVYVRVS</sequence>
<evidence type="ECO:0000313" key="11">
    <source>
        <dbReference type="Proteomes" id="UP000000305"/>
    </source>
</evidence>
<dbReference type="PANTHER" id="PTHR42643">
    <property type="entry name" value="IONOTROPIC RECEPTOR 20A-RELATED"/>
    <property type="match status" value="1"/>
</dbReference>
<evidence type="ECO:0000256" key="1">
    <source>
        <dbReference type="ARBA" id="ARBA00004651"/>
    </source>
</evidence>
<dbReference type="Pfam" id="PF00060">
    <property type="entry name" value="Lig_chan"/>
    <property type="match status" value="1"/>
</dbReference>
<dbReference type="KEGG" id="dpx:DAPPUDRAFT_238090"/>
<dbReference type="GO" id="GO:0015276">
    <property type="term" value="F:ligand-gated monoatomic ion channel activity"/>
    <property type="evidence" value="ECO:0007669"/>
    <property type="project" value="InterPro"/>
</dbReference>
<evidence type="ECO:0000313" key="10">
    <source>
        <dbReference type="EMBL" id="EFX85437.1"/>
    </source>
</evidence>
<dbReference type="InterPro" id="IPR001320">
    <property type="entry name" value="Iontro_rcpt_C"/>
</dbReference>
<evidence type="ECO:0000256" key="4">
    <source>
        <dbReference type="ARBA" id="ARBA00022692"/>
    </source>
</evidence>
<dbReference type="OrthoDB" id="5984008at2759"/>
<evidence type="ECO:0000256" key="8">
    <source>
        <dbReference type="ARBA" id="ARBA00023180"/>
    </source>
</evidence>
<gene>
    <name evidence="10" type="ORF">DAPPUDRAFT_238090</name>
</gene>
<evidence type="ECO:0000256" key="3">
    <source>
        <dbReference type="ARBA" id="ARBA00022475"/>
    </source>
</evidence>
<evidence type="ECO:0000256" key="6">
    <source>
        <dbReference type="ARBA" id="ARBA00023136"/>
    </source>
</evidence>
<dbReference type="EMBL" id="GL732532">
    <property type="protein sequence ID" value="EFX85437.1"/>
    <property type="molecule type" value="Genomic_DNA"/>
</dbReference>
<keyword evidence="7" id="KW-0675">Receptor</keyword>
<dbReference type="Gene3D" id="1.10.287.70">
    <property type="match status" value="1"/>
</dbReference>
<evidence type="ECO:0000256" key="5">
    <source>
        <dbReference type="ARBA" id="ARBA00022989"/>
    </source>
</evidence>
<keyword evidence="4" id="KW-0812">Transmembrane</keyword>
<evidence type="ECO:0000256" key="7">
    <source>
        <dbReference type="ARBA" id="ARBA00023170"/>
    </source>
</evidence>
<proteinExistence type="inferred from homology"/>
<evidence type="ECO:0000256" key="2">
    <source>
        <dbReference type="ARBA" id="ARBA00008685"/>
    </source>
</evidence>
<dbReference type="PANTHER" id="PTHR42643:SF24">
    <property type="entry name" value="IONOTROPIC RECEPTOR 60A"/>
    <property type="match status" value="1"/>
</dbReference>
<comment type="subcellular location">
    <subcellularLocation>
        <location evidence="1">Cell membrane</location>
        <topology evidence="1">Multi-pass membrane protein</topology>
    </subcellularLocation>
</comment>
<dbReference type="AlphaFoldDB" id="E9G564"/>
<accession>E9G564</accession>
<keyword evidence="5" id="KW-1133">Transmembrane helix</keyword>
<dbReference type="InParanoid" id="E9G564"/>
<dbReference type="HOGENOM" id="CLU_2063784_0_0_1"/>
<keyword evidence="3" id="KW-1003">Cell membrane</keyword>
<keyword evidence="11" id="KW-1185">Reference proteome</keyword>
<organism evidence="10 11">
    <name type="scientific">Daphnia pulex</name>
    <name type="common">Water flea</name>
    <dbReference type="NCBI Taxonomy" id="6669"/>
    <lineage>
        <taxon>Eukaryota</taxon>
        <taxon>Metazoa</taxon>
        <taxon>Ecdysozoa</taxon>
        <taxon>Arthropoda</taxon>
        <taxon>Crustacea</taxon>
        <taxon>Branchiopoda</taxon>
        <taxon>Diplostraca</taxon>
        <taxon>Cladocera</taxon>
        <taxon>Anomopoda</taxon>
        <taxon>Daphniidae</taxon>
        <taxon>Daphnia</taxon>
    </lineage>
</organism>
<name>E9G564_DAPPU</name>
<dbReference type="PhylomeDB" id="E9G564"/>
<keyword evidence="8" id="KW-0325">Glycoprotein</keyword>
<comment type="similarity">
    <text evidence="2">Belongs to the glutamate-gated ion channel (TC 1.A.10.1) family.</text>
</comment>
<dbReference type="GO" id="GO:0050906">
    <property type="term" value="P:detection of stimulus involved in sensory perception"/>
    <property type="evidence" value="ECO:0007669"/>
    <property type="project" value="UniProtKB-ARBA"/>
</dbReference>
<protein>
    <recommendedName>
        <fullName evidence="9">Ionotropic glutamate receptor C-terminal domain-containing protein</fullName>
    </recommendedName>
</protein>
<feature type="domain" description="Ionotropic glutamate receptor C-terminal" evidence="9">
    <location>
        <begin position="12"/>
        <end position="59"/>
    </location>
</feature>